<comment type="caution">
    <text evidence="1">The sequence shown here is derived from an EMBL/GenBank/DDBJ whole genome shotgun (WGS) entry which is preliminary data.</text>
</comment>
<sequence length="52" mass="6139">MKLFPKEYLWQEIYGLIRGAYKMTPSGLKNCEIWHSHKTRKPTEGQECVSKP</sequence>
<accession>M6VUD1</accession>
<protein>
    <submittedName>
        <fullName evidence="1">Uncharacterized protein</fullName>
    </submittedName>
</protein>
<organism evidence="1 2">
    <name type="scientific">Leptospira santarosai str. CBC1416</name>
    <dbReference type="NCBI Taxonomy" id="1193059"/>
    <lineage>
        <taxon>Bacteria</taxon>
        <taxon>Pseudomonadati</taxon>
        <taxon>Spirochaetota</taxon>
        <taxon>Spirochaetia</taxon>
        <taxon>Leptospirales</taxon>
        <taxon>Leptospiraceae</taxon>
        <taxon>Leptospira</taxon>
    </lineage>
</organism>
<gene>
    <name evidence="1" type="ORF">LEP1GSC161_3604</name>
</gene>
<dbReference type="AlphaFoldDB" id="M6VUD1"/>
<dbReference type="EMBL" id="AKWE02000064">
    <property type="protein sequence ID" value="EMO58741.1"/>
    <property type="molecule type" value="Genomic_DNA"/>
</dbReference>
<dbReference type="Proteomes" id="UP000012149">
    <property type="component" value="Unassembled WGS sequence"/>
</dbReference>
<reference evidence="1 2" key="1">
    <citation type="submission" date="2013-01" db="EMBL/GenBank/DDBJ databases">
        <authorList>
            <person name="Harkins D.M."/>
            <person name="Durkin A.S."/>
            <person name="Brinkac L.M."/>
            <person name="Haft D.H."/>
            <person name="Selengut J.D."/>
            <person name="Sanka R."/>
            <person name="DePew J."/>
            <person name="Purushe J."/>
            <person name="Matthias M.A."/>
            <person name="Vinetz J.M."/>
            <person name="Sutton G.G."/>
            <person name="Nierman W.C."/>
            <person name="Fouts D.E."/>
        </authorList>
    </citation>
    <scope>NUCLEOTIDE SEQUENCE [LARGE SCALE GENOMIC DNA]</scope>
    <source>
        <strain evidence="1 2">CBC1416</strain>
    </source>
</reference>
<proteinExistence type="predicted"/>
<evidence type="ECO:0000313" key="1">
    <source>
        <dbReference type="EMBL" id="EMO58741.1"/>
    </source>
</evidence>
<evidence type="ECO:0000313" key="2">
    <source>
        <dbReference type="Proteomes" id="UP000012149"/>
    </source>
</evidence>
<name>M6VUD1_9LEPT</name>